<evidence type="ECO:0000259" key="3">
    <source>
        <dbReference type="PROSITE" id="PS50887"/>
    </source>
</evidence>
<dbReference type="InterPro" id="IPR000160">
    <property type="entry name" value="GGDEF_dom"/>
</dbReference>
<reference evidence="4 5" key="1">
    <citation type="submission" date="2019-09" db="EMBL/GenBank/DDBJ databases">
        <title>In-depth cultivation of the pig gut microbiome towards novel bacterial diversity and tailored functional studies.</title>
        <authorList>
            <person name="Wylensek D."/>
            <person name="Hitch T.C.A."/>
            <person name="Clavel T."/>
        </authorList>
    </citation>
    <scope>NUCLEOTIDE SEQUENCE [LARGE SCALE GENOMIC DNA]</scope>
    <source>
        <strain evidence="4 5">WCA3-693-APC-4?</strain>
    </source>
</reference>
<dbReference type="EMBL" id="VUNQ01000056">
    <property type="protein sequence ID" value="MSU03138.1"/>
    <property type="molecule type" value="Genomic_DNA"/>
</dbReference>
<dbReference type="Pfam" id="PF00990">
    <property type="entry name" value="GGDEF"/>
    <property type="match status" value="1"/>
</dbReference>
<dbReference type="Gene3D" id="3.30.450.40">
    <property type="match status" value="2"/>
</dbReference>
<dbReference type="InterPro" id="IPR043128">
    <property type="entry name" value="Rev_trsase/Diguanyl_cyclase"/>
</dbReference>
<comment type="subcellular location">
    <subcellularLocation>
        <location evidence="1">Membrane</location>
        <topology evidence="1">Single-pass membrane protein</topology>
    </subcellularLocation>
</comment>
<feature type="domain" description="Protein kinase" evidence="2">
    <location>
        <begin position="8"/>
        <end position="411"/>
    </location>
</feature>
<protein>
    <submittedName>
        <fullName evidence="4">Diguanylate cyclase</fullName>
    </submittedName>
</protein>
<evidence type="ECO:0000313" key="4">
    <source>
        <dbReference type="EMBL" id="MSU03138.1"/>
    </source>
</evidence>
<dbReference type="GO" id="GO:1902201">
    <property type="term" value="P:negative regulation of bacterial-type flagellum-dependent cell motility"/>
    <property type="evidence" value="ECO:0007669"/>
    <property type="project" value="TreeGrafter"/>
</dbReference>
<dbReference type="GO" id="GO:0005524">
    <property type="term" value="F:ATP binding"/>
    <property type="evidence" value="ECO:0007669"/>
    <property type="project" value="InterPro"/>
</dbReference>
<dbReference type="PANTHER" id="PTHR45138:SF9">
    <property type="entry name" value="DIGUANYLATE CYCLASE DGCM-RELATED"/>
    <property type="match status" value="1"/>
</dbReference>
<name>A0A6N7Y3U8_9FIRM</name>
<dbReference type="CDD" id="cd01949">
    <property type="entry name" value="GGDEF"/>
    <property type="match status" value="1"/>
</dbReference>
<dbReference type="Proteomes" id="UP000469523">
    <property type="component" value="Unassembled WGS sequence"/>
</dbReference>
<comment type="caution">
    <text evidence="4">The sequence shown here is derived from an EMBL/GenBank/DDBJ whole genome shotgun (WGS) entry which is preliminary data.</text>
</comment>
<dbReference type="FunFam" id="3.30.70.270:FF:000001">
    <property type="entry name" value="Diguanylate cyclase domain protein"/>
    <property type="match status" value="1"/>
</dbReference>
<dbReference type="InterPro" id="IPR041664">
    <property type="entry name" value="AAA_16"/>
</dbReference>
<dbReference type="Gene3D" id="1.25.40.10">
    <property type="entry name" value="Tetratricopeptide repeat domain"/>
    <property type="match status" value="2"/>
</dbReference>
<dbReference type="Pfam" id="PF13191">
    <property type="entry name" value="AAA_16"/>
    <property type="match status" value="1"/>
</dbReference>
<dbReference type="SUPFAM" id="SSF52540">
    <property type="entry name" value="P-loop containing nucleoside triphosphate hydrolases"/>
    <property type="match status" value="1"/>
</dbReference>
<accession>A0A6N7Y3U8</accession>
<dbReference type="InterPro" id="IPR029787">
    <property type="entry name" value="Nucleotide_cyclase"/>
</dbReference>
<dbReference type="InterPro" id="IPR000719">
    <property type="entry name" value="Prot_kinase_dom"/>
</dbReference>
<organism evidence="4 5">
    <name type="scientific">Tissierella pigra</name>
    <dbReference type="NCBI Taxonomy" id="2607614"/>
    <lineage>
        <taxon>Bacteria</taxon>
        <taxon>Bacillati</taxon>
        <taxon>Bacillota</taxon>
        <taxon>Tissierellia</taxon>
        <taxon>Tissierellales</taxon>
        <taxon>Tissierellaceae</taxon>
        <taxon>Tissierella</taxon>
    </lineage>
</organism>
<dbReference type="Pfam" id="PF00069">
    <property type="entry name" value="Pkinase"/>
    <property type="match status" value="1"/>
</dbReference>
<sequence>MRIIDNRYKIEESLNDTFYYESYKVIDLWEGDKIQLMKLYNHNIQNQVIDYFSDNFIHLSNIRHEYLLSSESFNLVKTIDTKKTNMLLYYSIVEYVQGSRLSRIKDKLNFHERLKIILDIMVVIDFLHFRGFIYKLLNPLAIFITEDKTMKLMDLPTNLENRYSSNYDDLSRYFILPETLIDKEQDDKNTDYFSIGVLIKYLFLKDFTVDDTDSFIYSDFLITEEQKEVLNSIIKQLTKRDFINKELNLMEIVDRVVIAFNLDYSYDLVKDRNVLHFNNKIIGRKNEIRRFMSLDDNIARGTNDLRGLVLNGDLGVGKTRFLREISFKLKMKGRDVYFVEIHDDQSNHLLDMANILKQSIKDTSPELINKYRSELSKILPELRLNIDEEIDTDLSQRIERFRLYNRIANYFTELSKDKIIYIIVDDIQKCNTTFIMILDYLIQNTTSNNLFFVFSYDKNDENIHPLVKEKIEQWEKEVYIQFMNSHKLNLEEIGELVKSILGISYVPYSLASVLFRESKGNPRRIEYIIKHLFNTGELYMKTSGRWYLKVDDYDDLSIQPNVEDDFSKQLNIIKENYFKENYFDIFKVMSIFSDKLHKRILLEMLEIEQHNIEDALNELINLKLIDEKVADWGYSYNINGSELKRLIYNQISEEEKTALHTKAAKVIQDLDDGLILEELIYHLIKSNQNKKALDIVFNEIEKLENKYGSQAKFLLQQAYNIVKDNDSEEKLEVLEGLVNIYYLKDETDKGKAYLEEYQKTAKLLKNFDHIIKSKFVIIDINFRKGEKEKALQEVEVIEKISKENNIVEGKIMVLATKARFGISNGELKESERYLNEGIKLSQNNGNINCLGILYNRLGLIKHLSGNTKEAIKDYKKSIFYYEAIGNFMDVTRPINNIGIIYADYYANNQKAMEYYKKGLTIAKSTGLQEVETVFLNNIAELYIMDYKFDDALRYMEESKQGSLELQDFRMTILVHINLGTIYLATSEYTKAYGCYLYLKEVFESKEIFDFEINVQYHEFLGEFYGCFGQWEKAIESYNVALKLSHEVNARDYLRSKLMIICFTFLKESTLNIEEVEELRNSYRNTEFIQDRRKALLYLSIICLLNQDRKYALNLIEEDTDLVELVDIDFLHKIREIILYALDLSDSSIENLIFMEEETDDGTFSLTLYLNTLIGFVFYSRNKYKEAIKYLLDSLDRIYRLTLKIPDSQLKFSYIKSKKGDLIKEKIVTCIKNEYNREVNYPLLEEVNEKDLNYFFDITSMIDVIGSEEFVKITKLDYLDNVLDINTTEELISRFTDDFKHNLDIILNYLGKETFAKKGYILGYDDKEKDYIVYSSLDDKSDYKINKDILSLTDKHKMGILINSNFQTVYNQNYKEFLSNDKKGIICVPIFKSNESVNRKIERRKIIYEESRSQGYIYLETDKVFNRFDIQRLELVKNLSSLAFINLENNKLKLMAIQDKLTGVFTRKYYEGKLVELINHAKSTNGNFSILLLDIDKFKNINDTYGHRKGDQILALIGEVLKSTVRTSDIVARYGGEEFIILIKNTKEYEAKKIAEKIRKNVENFKIKGIEHSITISIGISLYPHHSQFKEELVEKADQALYHAKETGRNKSVIWNPQMDNTINRVDKLAGILTGNTEDDNRNILALINTLELIKENQSIEKKTFKFLGRVLETLDAEWGSIIFIDDGDIKRTLSRARFNDSWIENIQINHRIIDRILYTQKGEFLIDWDNIDNIDSLTGLPNWQSVIILPLINNGQVKGILYISTAIKNKEFDFDDFNLSKNFGNIFSAII</sequence>
<dbReference type="InterPro" id="IPR050469">
    <property type="entry name" value="Diguanylate_Cyclase"/>
</dbReference>
<dbReference type="Gene3D" id="1.10.510.10">
    <property type="entry name" value="Transferase(Phosphotransferase) domain 1"/>
    <property type="match status" value="1"/>
</dbReference>
<dbReference type="SMART" id="SM00267">
    <property type="entry name" value="GGDEF"/>
    <property type="match status" value="1"/>
</dbReference>
<dbReference type="GO" id="GO:0005886">
    <property type="term" value="C:plasma membrane"/>
    <property type="evidence" value="ECO:0007669"/>
    <property type="project" value="TreeGrafter"/>
</dbReference>
<dbReference type="SUPFAM" id="SSF56112">
    <property type="entry name" value="Protein kinase-like (PK-like)"/>
    <property type="match status" value="1"/>
</dbReference>
<dbReference type="InterPro" id="IPR029016">
    <property type="entry name" value="GAF-like_dom_sf"/>
</dbReference>
<dbReference type="SUPFAM" id="SSF55781">
    <property type="entry name" value="GAF domain-like"/>
    <property type="match status" value="1"/>
</dbReference>
<dbReference type="InterPro" id="IPR019734">
    <property type="entry name" value="TPR_rpt"/>
</dbReference>
<dbReference type="SUPFAM" id="SSF55073">
    <property type="entry name" value="Nucleotide cyclase"/>
    <property type="match status" value="1"/>
</dbReference>
<dbReference type="RefSeq" id="WP_154442638.1">
    <property type="nucleotide sequence ID" value="NZ_JAHLPJ010000001.1"/>
</dbReference>
<dbReference type="SUPFAM" id="SSF48452">
    <property type="entry name" value="TPR-like"/>
    <property type="match status" value="2"/>
</dbReference>
<feature type="domain" description="GGDEF" evidence="3">
    <location>
        <begin position="1485"/>
        <end position="1616"/>
    </location>
</feature>
<evidence type="ECO:0000259" key="2">
    <source>
        <dbReference type="PROSITE" id="PS50011"/>
    </source>
</evidence>
<dbReference type="NCBIfam" id="TIGR00254">
    <property type="entry name" value="GGDEF"/>
    <property type="match status" value="1"/>
</dbReference>
<dbReference type="PROSITE" id="PS50011">
    <property type="entry name" value="PROTEIN_KINASE_DOM"/>
    <property type="match status" value="1"/>
</dbReference>
<dbReference type="PROSITE" id="PS50887">
    <property type="entry name" value="GGDEF"/>
    <property type="match status" value="1"/>
</dbReference>
<gene>
    <name evidence="4" type="ORF">FYJ83_16880</name>
</gene>
<dbReference type="Gene3D" id="3.30.70.270">
    <property type="match status" value="1"/>
</dbReference>
<evidence type="ECO:0000313" key="5">
    <source>
        <dbReference type="Proteomes" id="UP000469523"/>
    </source>
</evidence>
<evidence type="ECO:0000256" key="1">
    <source>
        <dbReference type="ARBA" id="ARBA00004167"/>
    </source>
</evidence>
<proteinExistence type="predicted"/>
<keyword evidence="5" id="KW-1185">Reference proteome</keyword>
<dbReference type="GO" id="GO:0052621">
    <property type="term" value="F:diguanylate cyclase activity"/>
    <property type="evidence" value="ECO:0007669"/>
    <property type="project" value="TreeGrafter"/>
</dbReference>
<dbReference type="InterPro" id="IPR027417">
    <property type="entry name" value="P-loop_NTPase"/>
</dbReference>
<dbReference type="GO" id="GO:0004672">
    <property type="term" value="F:protein kinase activity"/>
    <property type="evidence" value="ECO:0007669"/>
    <property type="project" value="InterPro"/>
</dbReference>
<dbReference type="SMART" id="SM00028">
    <property type="entry name" value="TPR"/>
    <property type="match status" value="6"/>
</dbReference>
<dbReference type="PANTHER" id="PTHR45138">
    <property type="entry name" value="REGULATORY COMPONENTS OF SENSORY TRANSDUCTION SYSTEM"/>
    <property type="match status" value="1"/>
</dbReference>
<dbReference type="InterPro" id="IPR011009">
    <property type="entry name" value="Kinase-like_dom_sf"/>
</dbReference>
<dbReference type="GO" id="GO:0043709">
    <property type="term" value="P:cell adhesion involved in single-species biofilm formation"/>
    <property type="evidence" value="ECO:0007669"/>
    <property type="project" value="TreeGrafter"/>
</dbReference>
<dbReference type="InterPro" id="IPR011990">
    <property type="entry name" value="TPR-like_helical_dom_sf"/>
</dbReference>